<keyword evidence="2" id="KW-1185">Reference proteome</keyword>
<sequence>MNNELHPNLANGTSLLSPPEVPDTFILHKDELLKFETSKISLEQLDQQFVELMKNIQYEQNDTFQFKKQKQSGRRVSGTRFGGVLRDRNSIADPKEEEINELKAELSDMTKNYEKLLDVVGEYREYFKKSRKT</sequence>
<accession>A0ACB5TC63</accession>
<evidence type="ECO:0000313" key="1">
    <source>
        <dbReference type="EMBL" id="GME85115.1"/>
    </source>
</evidence>
<reference evidence="1" key="1">
    <citation type="submission" date="2023-04" db="EMBL/GenBank/DDBJ databases">
        <title>Ambrosiozyma monospora NBRC 10751.</title>
        <authorList>
            <person name="Ichikawa N."/>
            <person name="Sato H."/>
            <person name="Tonouchi N."/>
        </authorList>
    </citation>
    <scope>NUCLEOTIDE SEQUENCE</scope>
    <source>
        <strain evidence="1">NBRC 10751</strain>
    </source>
</reference>
<dbReference type="Proteomes" id="UP001165064">
    <property type="component" value="Unassembled WGS sequence"/>
</dbReference>
<dbReference type="EMBL" id="BSXS01006130">
    <property type="protein sequence ID" value="GME85115.1"/>
    <property type="molecule type" value="Genomic_DNA"/>
</dbReference>
<protein>
    <submittedName>
        <fullName evidence="1">Unnamed protein product</fullName>
    </submittedName>
</protein>
<organism evidence="1 2">
    <name type="scientific">Ambrosiozyma monospora</name>
    <name type="common">Yeast</name>
    <name type="synonym">Endomycopsis monosporus</name>
    <dbReference type="NCBI Taxonomy" id="43982"/>
    <lineage>
        <taxon>Eukaryota</taxon>
        <taxon>Fungi</taxon>
        <taxon>Dikarya</taxon>
        <taxon>Ascomycota</taxon>
        <taxon>Saccharomycotina</taxon>
        <taxon>Pichiomycetes</taxon>
        <taxon>Pichiales</taxon>
        <taxon>Pichiaceae</taxon>
        <taxon>Ambrosiozyma</taxon>
    </lineage>
</organism>
<evidence type="ECO:0000313" key="2">
    <source>
        <dbReference type="Proteomes" id="UP001165064"/>
    </source>
</evidence>
<proteinExistence type="predicted"/>
<comment type="caution">
    <text evidence="1">The sequence shown here is derived from an EMBL/GenBank/DDBJ whole genome shotgun (WGS) entry which is preliminary data.</text>
</comment>
<gene>
    <name evidence="1" type="ORF">Amon02_000738700</name>
</gene>
<name>A0ACB5TC63_AMBMO</name>